<reference evidence="2 3" key="2">
    <citation type="submission" date="2020-01" db="EMBL/GenBank/DDBJ databases">
        <title>Microvirga sp. nov., an arsenate reduction bacterium isolated from Tibet hotspring sediments.</title>
        <authorList>
            <person name="Xian W.-D."/>
            <person name="Li W.-J."/>
        </authorList>
    </citation>
    <scope>NUCLEOTIDE SEQUENCE [LARGE SCALE GENOMIC DNA]</scope>
    <source>
        <strain evidence="2 3">KCTC 23863</strain>
    </source>
</reference>
<dbReference type="RefSeq" id="WP_160888543.1">
    <property type="nucleotide sequence ID" value="NZ_WURB01000051.1"/>
</dbReference>
<dbReference type="EMBL" id="WURB01000051">
    <property type="protein sequence ID" value="MXQ14833.1"/>
    <property type="molecule type" value="Genomic_DNA"/>
</dbReference>
<dbReference type="AlphaFoldDB" id="A0A7X3MXG1"/>
<dbReference type="Proteomes" id="UP000436483">
    <property type="component" value="Unassembled WGS sequence"/>
</dbReference>
<protein>
    <submittedName>
        <fullName evidence="2">Uncharacterized protein</fullName>
    </submittedName>
</protein>
<comment type="caution">
    <text evidence="2">The sequence shown here is derived from an EMBL/GenBank/DDBJ whole genome shotgun (WGS) entry which is preliminary data.</text>
</comment>
<keyword evidence="3" id="KW-1185">Reference proteome</keyword>
<keyword evidence="1" id="KW-0472">Membrane</keyword>
<reference evidence="2 3" key="1">
    <citation type="submission" date="2019-12" db="EMBL/GenBank/DDBJ databases">
        <authorList>
            <person name="Yuan C.-G."/>
        </authorList>
    </citation>
    <scope>NUCLEOTIDE SEQUENCE [LARGE SCALE GENOMIC DNA]</scope>
    <source>
        <strain evidence="2 3">KCTC 23863</strain>
    </source>
</reference>
<dbReference type="OrthoDB" id="7027300at2"/>
<keyword evidence="1" id="KW-1133">Transmembrane helix</keyword>
<accession>A0A7X3MXG1</accession>
<name>A0A7X3MXG1_9HYPH</name>
<evidence type="ECO:0000313" key="2">
    <source>
        <dbReference type="EMBL" id="MXQ14833.1"/>
    </source>
</evidence>
<feature type="transmembrane region" description="Helical" evidence="1">
    <location>
        <begin position="34"/>
        <end position="52"/>
    </location>
</feature>
<gene>
    <name evidence="2" type="ORF">GR328_25985</name>
</gene>
<evidence type="ECO:0000256" key="1">
    <source>
        <dbReference type="SAM" id="Phobius"/>
    </source>
</evidence>
<proteinExistence type="predicted"/>
<organism evidence="2 3">
    <name type="scientific">Microvirga makkahensis</name>
    <dbReference type="NCBI Taxonomy" id="1128670"/>
    <lineage>
        <taxon>Bacteria</taxon>
        <taxon>Pseudomonadati</taxon>
        <taxon>Pseudomonadota</taxon>
        <taxon>Alphaproteobacteria</taxon>
        <taxon>Hyphomicrobiales</taxon>
        <taxon>Methylobacteriaceae</taxon>
        <taxon>Microvirga</taxon>
    </lineage>
</organism>
<evidence type="ECO:0000313" key="3">
    <source>
        <dbReference type="Proteomes" id="UP000436483"/>
    </source>
</evidence>
<keyword evidence="1" id="KW-0812">Transmembrane</keyword>
<sequence>MVDDSNIQAQEKQASAEIGEDMVLQERTWMAQRIGWWAMGLILLAALAGLLATGPLSWSEARDSTGALRVEYERFQRHMAPSTLRLHLSPEAVSGGTVLIHVSDGFADAMRIEKIVPEPEQAKVTPTGLEYAFAAAEPGKAASIRFFLSSERFGSVEAEVGLSGREPARLSMFIYP</sequence>